<evidence type="ECO:0000313" key="13">
    <source>
        <dbReference type="Proteomes" id="UP000582974"/>
    </source>
</evidence>
<dbReference type="GO" id="GO:0006310">
    <property type="term" value="P:DNA recombination"/>
    <property type="evidence" value="ECO:0007669"/>
    <property type="project" value="UniProtKB-KW"/>
</dbReference>
<gene>
    <name evidence="12" type="ORF">H0B56_12830</name>
</gene>
<comment type="subcellular location">
    <subcellularLocation>
        <location evidence="1">Cytoplasm</location>
    </subcellularLocation>
</comment>
<dbReference type="InterPro" id="IPR002104">
    <property type="entry name" value="Integrase_catalytic"/>
</dbReference>
<dbReference type="EMBL" id="JACCKD010000004">
    <property type="protein sequence ID" value="MBA0126427.1"/>
    <property type="molecule type" value="Genomic_DNA"/>
</dbReference>
<evidence type="ECO:0000313" key="12">
    <source>
        <dbReference type="EMBL" id="MBA0126427.1"/>
    </source>
</evidence>
<keyword evidence="6 9" id="KW-0238">DNA-binding</keyword>
<keyword evidence="2" id="KW-0963">Cytoplasm</keyword>
<dbReference type="InterPro" id="IPR011010">
    <property type="entry name" value="DNA_brk_join_enz"/>
</dbReference>
<dbReference type="Gene3D" id="1.10.150.130">
    <property type="match status" value="1"/>
</dbReference>
<evidence type="ECO:0000256" key="8">
    <source>
        <dbReference type="ARBA" id="ARBA00023306"/>
    </source>
</evidence>
<dbReference type="SUPFAM" id="SSF56349">
    <property type="entry name" value="DNA breaking-rejoining enzymes"/>
    <property type="match status" value="1"/>
</dbReference>
<organism evidence="12 13">
    <name type="scientific">Haloechinothrix aidingensis</name>
    <dbReference type="NCBI Taxonomy" id="2752311"/>
    <lineage>
        <taxon>Bacteria</taxon>
        <taxon>Bacillati</taxon>
        <taxon>Actinomycetota</taxon>
        <taxon>Actinomycetes</taxon>
        <taxon>Pseudonocardiales</taxon>
        <taxon>Pseudonocardiaceae</taxon>
        <taxon>Haloechinothrix</taxon>
    </lineage>
</organism>
<keyword evidence="8" id="KW-0131">Cell cycle</keyword>
<evidence type="ECO:0000256" key="9">
    <source>
        <dbReference type="PROSITE-ProRule" id="PRU01248"/>
    </source>
</evidence>
<evidence type="ECO:0000256" key="1">
    <source>
        <dbReference type="ARBA" id="ARBA00004496"/>
    </source>
</evidence>
<comment type="caution">
    <text evidence="12">The sequence shown here is derived from an EMBL/GenBank/DDBJ whole genome shotgun (WGS) entry which is preliminary data.</text>
</comment>
<evidence type="ECO:0000256" key="7">
    <source>
        <dbReference type="ARBA" id="ARBA00023172"/>
    </source>
</evidence>
<dbReference type="GO" id="GO:0015074">
    <property type="term" value="P:DNA integration"/>
    <property type="evidence" value="ECO:0007669"/>
    <property type="project" value="UniProtKB-KW"/>
</dbReference>
<dbReference type="Pfam" id="PF00589">
    <property type="entry name" value="Phage_integrase"/>
    <property type="match status" value="1"/>
</dbReference>
<dbReference type="AlphaFoldDB" id="A0A838AB32"/>
<dbReference type="PANTHER" id="PTHR30349:SF77">
    <property type="entry name" value="TYROSINE RECOMBINASE XERC"/>
    <property type="match status" value="1"/>
</dbReference>
<reference evidence="12 13" key="1">
    <citation type="submission" date="2020-07" db="EMBL/GenBank/DDBJ databases">
        <title>Genome of Haloechinothrix sp.</title>
        <authorList>
            <person name="Tang S.-K."/>
            <person name="Yang L."/>
            <person name="Zhu W.-Y."/>
        </authorList>
    </citation>
    <scope>NUCLEOTIDE SEQUENCE [LARGE SCALE GENOMIC DNA]</scope>
    <source>
        <strain evidence="12 13">YIM 98757</strain>
    </source>
</reference>
<keyword evidence="7" id="KW-0233">DNA recombination</keyword>
<accession>A0A838AB32</accession>
<dbReference type="PROSITE" id="PS51900">
    <property type="entry name" value="CB"/>
    <property type="match status" value="1"/>
</dbReference>
<dbReference type="GO" id="GO:0003677">
    <property type="term" value="F:DNA binding"/>
    <property type="evidence" value="ECO:0007669"/>
    <property type="project" value="UniProtKB-UniRule"/>
</dbReference>
<dbReference type="Proteomes" id="UP000582974">
    <property type="component" value="Unassembled WGS sequence"/>
</dbReference>
<evidence type="ECO:0000259" key="11">
    <source>
        <dbReference type="PROSITE" id="PS51900"/>
    </source>
</evidence>
<feature type="domain" description="Tyr recombinase" evidence="10">
    <location>
        <begin position="123"/>
        <end position="304"/>
    </location>
</feature>
<evidence type="ECO:0000256" key="3">
    <source>
        <dbReference type="ARBA" id="ARBA00022618"/>
    </source>
</evidence>
<dbReference type="GO" id="GO:0005737">
    <property type="term" value="C:cytoplasm"/>
    <property type="evidence" value="ECO:0007669"/>
    <property type="project" value="UniProtKB-SubCell"/>
</dbReference>
<protein>
    <submittedName>
        <fullName evidence="12">Tyrosine-type recombinase/integrase</fullName>
    </submittedName>
</protein>
<keyword evidence="3" id="KW-0132">Cell division</keyword>
<feature type="domain" description="Core-binding (CB)" evidence="11">
    <location>
        <begin position="10"/>
        <end position="103"/>
    </location>
</feature>
<dbReference type="PROSITE" id="PS51898">
    <property type="entry name" value="TYR_RECOMBINASE"/>
    <property type="match status" value="1"/>
</dbReference>
<sequence>MLVMDPSSLDDLRELLGDFEAEMRHKNRSDGTIKLYRRHVLMLVEYLEANELPTTAPEITREHLRDYLTNLLERPNRRTGKALSPQYAHGVYRSLQQLWKYLYAEEIIDSNPFDRIEPPSVPEKPTPVPATDDLRALLKACEGTGHAERRDAAVIRLLVDTGMRVGELIGLEVESLDFAENTALIVGKGERPRVVPFGDRTRTALRRYLRVRSQHHAAHISALWLGRRGRMTGDGVRQMLKSRCKQAKIDHIHPHQLRHFFAHNWLAAGGQEQDLMMLAGWRSRQMLARYGASVASERAREAHRRARPGDQL</sequence>
<proteinExistence type="predicted"/>
<keyword evidence="13" id="KW-1185">Reference proteome</keyword>
<dbReference type="Gene3D" id="1.10.443.10">
    <property type="entry name" value="Intergrase catalytic core"/>
    <property type="match status" value="1"/>
</dbReference>
<keyword evidence="5" id="KW-0229">DNA integration</keyword>
<name>A0A838AB32_9PSEU</name>
<dbReference type="PANTHER" id="PTHR30349">
    <property type="entry name" value="PHAGE INTEGRASE-RELATED"/>
    <property type="match status" value="1"/>
</dbReference>
<evidence type="ECO:0000256" key="2">
    <source>
        <dbReference type="ARBA" id="ARBA00022490"/>
    </source>
</evidence>
<dbReference type="InterPro" id="IPR050090">
    <property type="entry name" value="Tyrosine_recombinase_XerCD"/>
</dbReference>
<evidence type="ECO:0000256" key="5">
    <source>
        <dbReference type="ARBA" id="ARBA00022908"/>
    </source>
</evidence>
<dbReference type="GO" id="GO:0007059">
    <property type="term" value="P:chromosome segregation"/>
    <property type="evidence" value="ECO:0007669"/>
    <property type="project" value="UniProtKB-KW"/>
</dbReference>
<dbReference type="InterPro" id="IPR010998">
    <property type="entry name" value="Integrase_recombinase_N"/>
</dbReference>
<keyword evidence="4" id="KW-0159">Chromosome partition</keyword>
<dbReference type="GO" id="GO:0051301">
    <property type="term" value="P:cell division"/>
    <property type="evidence" value="ECO:0007669"/>
    <property type="project" value="UniProtKB-KW"/>
</dbReference>
<dbReference type="InterPro" id="IPR044068">
    <property type="entry name" value="CB"/>
</dbReference>
<dbReference type="InterPro" id="IPR013762">
    <property type="entry name" value="Integrase-like_cat_sf"/>
</dbReference>
<evidence type="ECO:0000256" key="4">
    <source>
        <dbReference type="ARBA" id="ARBA00022829"/>
    </source>
</evidence>
<evidence type="ECO:0000256" key="6">
    <source>
        <dbReference type="ARBA" id="ARBA00023125"/>
    </source>
</evidence>
<evidence type="ECO:0000259" key="10">
    <source>
        <dbReference type="PROSITE" id="PS51898"/>
    </source>
</evidence>